<evidence type="ECO:0000256" key="2">
    <source>
        <dbReference type="ARBA" id="ARBA00022692"/>
    </source>
</evidence>
<keyword evidence="5 6" id="KW-0472">Membrane</keyword>
<feature type="transmembrane region" description="Helical" evidence="6">
    <location>
        <begin position="718"/>
        <end position="737"/>
    </location>
</feature>
<keyword evidence="4 6" id="KW-1133">Transmembrane helix</keyword>
<dbReference type="Pfam" id="PF08282">
    <property type="entry name" value="Hydrolase_3"/>
    <property type="match status" value="1"/>
</dbReference>
<evidence type="ECO:0000313" key="8">
    <source>
        <dbReference type="EMBL" id="AZA13041.1"/>
    </source>
</evidence>
<feature type="transmembrane region" description="Helical" evidence="6">
    <location>
        <begin position="773"/>
        <end position="794"/>
    </location>
</feature>
<evidence type="ECO:0000256" key="6">
    <source>
        <dbReference type="SAM" id="Phobius"/>
    </source>
</evidence>
<evidence type="ECO:0000256" key="4">
    <source>
        <dbReference type="ARBA" id="ARBA00022989"/>
    </source>
</evidence>
<dbReference type="Gene3D" id="1.20.1110.10">
    <property type="entry name" value="Calcium-transporting ATPase, transmembrane domain"/>
    <property type="match status" value="1"/>
</dbReference>
<proteinExistence type="predicted"/>
<dbReference type="Pfam" id="PF00702">
    <property type="entry name" value="Hydrolase"/>
    <property type="match status" value="1"/>
</dbReference>
<gene>
    <name evidence="8" type="ORF">CCHOA_03140</name>
</gene>
<keyword evidence="3" id="KW-1278">Translocase</keyword>
<feature type="transmembrane region" description="Helical" evidence="6">
    <location>
        <begin position="248"/>
        <end position="268"/>
    </location>
</feature>
<organism evidence="8 9">
    <name type="scientific">Corynebacterium choanae</name>
    <dbReference type="NCBI Taxonomy" id="1862358"/>
    <lineage>
        <taxon>Bacteria</taxon>
        <taxon>Bacillati</taxon>
        <taxon>Actinomycetota</taxon>
        <taxon>Actinomycetes</taxon>
        <taxon>Mycobacteriales</taxon>
        <taxon>Corynebacteriaceae</taxon>
        <taxon>Corynebacterium</taxon>
    </lineage>
</organism>
<dbReference type="PRINTS" id="PR00119">
    <property type="entry name" value="CATATPASE"/>
</dbReference>
<feature type="domain" description="P-type ATPase A" evidence="7">
    <location>
        <begin position="132"/>
        <end position="229"/>
    </location>
</feature>
<dbReference type="EMBL" id="CP033896">
    <property type="protein sequence ID" value="AZA13041.1"/>
    <property type="molecule type" value="Genomic_DNA"/>
</dbReference>
<dbReference type="SFLD" id="SFLDG00002">
    <property type="entry name" value="C1.7:_P-type_atpase_like"/>
    <property type="match status" value="1"/>
</dbReference>
<keyword evidence="8" id="KW-0378">Hydrolase</keyword>
<dbReference type="InterPro" id="IPR059000">
    <property type="entry name" value="ATPase_P-type_domA"/>
</dbReference>
<name>A0A3G6J4M5_9CORY</name>
<dbReference type="Pfam" id="PF00122">
    <property type="entry name" value="E1-E2_ATPase"/>
    <property type="match status" value="1"/>
</dbReference>
<evidence type="ECO:0000259" key="7">
    <source>
        <dbReference type="Pfam" id="PF00122"/>
    </source>
</evidence>
<dbReference type="GO" id="GO:0016887">
    <property type="term" value="F:ATP hydrolysis activity"/>
    <property type="evidence" value="ECO:0007669"/>
    <property type="project" value="InterPro"/>
</dbReference>
<dbReference type="InterPro" id="IPR036412">
    <property type="entry name" value="HAD-like_sf"/>
</dbReference>
<feature type="transmembrane region" description="Helical" evidence="6">
    <location>
        <begin position="101"/>
        <end position="119"/>
    </location>
</feature>
<evidence type="ECO:0000256" key="3">
    <source>
        <dbReference type="ARBA" id="ARBA00022967"/>
    </source>
</evidence>
<evidence type="ECO:0000313" key="9">
    <source>
        <dbReference type="Proteomes" id="UP000269019"/>
    </source>
</evidence>
<keyword evidence="9" id="KW-1185">Reference proteome</keyword>
<dbReference type="GO" id="GO:0005886">
    <property type="term" value="C:plasma membrane"/>
    <property type="evidence" value="ECO:0007669"/>
    <property type="project" value="UniProtKB-SubCell"/>
</dbReference>
<evidence type="ECO:0000256" key="1">
    <source>
        <dbReference type="ARBA" id="ARBA00004651"/>
    </source>
</evidence>
<dbReference type="InterPro" id="IPR001757">
    <property type="entry name" value="P_typ_ATPase"/>
</dbReference>
<protein>
    <submittedName>
        <fullName evidence="8">Calcium-transporting ATPase 1</fullName>
        <ecNumber evidence="8">3.6.3.8</ecNumber>
    </submittedName>
</protein>
<feature type="transmembrane region" description="Helical" evidence="6">
    <location>
        <begin position="77"/>
        <end position="95"/>
    </location>
</feature>
<dbReference type="InterPro" id="IPR018303">
    <property type="entry name" value="ATPase_P-typ_P_site"/>
</dbReference>
<dbReference type="InterPro" id="IPR008250">
    <property type="entry name" value="ATPase_P-typ_transduc_dom_A_sf"/>
</dbReference>
<dbReference type="SUPFAM" id="SSF81665">
    <property type="entry name" value="Calcium ATPase, transmembrane domain M"/>
    <property type="match status" value="1"/>
</dbReference>
<reference evidence="8 9" key="1">
    <citation type="submission" date="2018-11" db="EMBL/GenBank/DDBJ databases">
        <authorList>
            <person name="Kleinhagauer T."/>
            <person name="Glaeser S.P."/>
            <person name="Spergser J."/>
            <person name="Ruckert C."/>
            <person name="Kaempfer P."/>
            <person name="Busse H.-J."/>
        </authorList>
    </citation>
    <scope>NUCLEOTIDE SEQUENCE [LARGE SCALE GENOMIC DNA]</scope>
    <source>
        <strain evidence="8 9">200CH</strain>
    </source>
</reference>
<dbReference type="KEGG" id="ccho:CCHOA_03140"/>
<feature type="transmembrane region" description="Helical" evidence="6">
    <location>
        <begin position="280"/>
        <end position="307"/>
    </location>
</feature>
<dbReference type="InterPro" id="IPR044492">
    <property type="entry name" value="P_typ_ATPase_HD_dom"/>
</dbReference>
<evidence type="ECO:0000256" key="5">
    <source>
        <dbReference type="ARBA" id="ARBA00023136"/>
    </source>
</evidence>
<feature type="transmembrane region" description="Helical" evidence="6">
    <location>
        <begin position="869"/>
        <end position="890"/>
    </location>
</feature>
<dbReference type="GO" id="GO:0005524">
    <property type="term" value="F:ATP binding"/>
    <property type="evidence" value="ECO:0007669"/>
    <property type="project" value="InterPro"/>
</dbReference>
<dbReference type="EC" id="3.6.3.8" evidence="8"/>
<dbReference type="Proteomes" id="UP000269019">
    <property type="component" value="Chromosome"/>
</dbReference>
<dbReference type="SFLD" id="SFLDF00027">
    <property type="entry name" value="p-type_atpase"/>
    <property type="match status" value="1"/>
</dbReference>
<accession>A0A3G6J4M5</accession>
<dbReference type="AlphaFoldDB" id="A0A3G6J4M5"/>
<dbReference type="Gene3D" id="3.40.50.1000">
    <property type="entry name" value="HAD superfamily/HAD-like"/>
    <property type="match status" value="1"/>
</dbReference>
<dbReference type="Gene3D" id="2.70.150.10">
    <property type="entry name" value="Calcium-transporting ATPase, cytoplasmic transduction domain A"/>
    <property type="match status" value="1"/>
</dbReference>
<dbReference type="NCBIfam" id="TIGR01494">
    <property type="entry name" value="ATPase_P-type"/>
    <property type="match status" value="2"/>
</dbReference>
<sequence>MLVQGTPLKTSCHDQVASRAPFKIVTMPEMTVQQATFTTPRTGLTKQQVASRTKQGHVNVAVRKTGRRTVDIIRSNVFTRINAILGVLLIIVIATGSLINAAFGLLIVANSAIGIIQEIRAKKTLDKLTILAESKIRVIRDGRVDQIERDEIVIDDLIDIGPGDQLVVDGFVTDADGLRIDESLLTGESDSIVKNPGDPLLSGSFVKAGSGSYQATAIGSDAYSAKLIAEAGRFTLTGSQLQEGINKILSYITWLLIPTGVLTIWSQLSRSGAPLKEAVLSMVAALVPMVPEGLVLMTSIAFAVGVVRLGKHQALINELPAIEGLARVDTVCADKTGTLTENTMVVDRIVSVADPHQAPVALVGPGTTELPVAEIIAAMVLADSHPNDTMQAIAAFTHSWVDSPGLVVGETKEQAPFDSSLKWSGISTGLAGSWVLGAPDVLLRRDDEVAAIAEEIGAQGLRVLVVGFVPDGLAALRETPGDAACDLVSPQALVVLAQKVRDDAEATLDFFAREGVETKIISGDNARSVAAVARSVGFGKPLRRVELSNSPAPHVVPPAHDFDHGAVTAQSQAGRSRGTKTSSEYIQHCADNLGAAEDIAALDARDLPAASDPRFADLVERHCVFGRVTPQQKRDMVLALQERGKQVAMTGDGVNDVLALKEANIGVSMGSGSPATRSVAQVVLLDNSFATLPLVVAEGRRVIGNIERVANLFLTKTIYSVVLALVIGVLGMSFPFQPIHVTMAGWFTIGIPAFVLSLAPNHDQAKPGFVSRVLRLSLPAGITIGVLTVVFWVMHNPGEGVNPLLERQAATATLSVMLVMAVWVVAVVARPYRPWKIGLILVSIAAYVSIFITPWTAKVLLLDPSNMPLMWQALLFGGFGAIIIEASWWIGARRWGRPAVWDRAAG</sequence>
<keyword evidence="2 6" id="KW-0812">Transmembrane</keyword>
<dbReference type="SUPFAM" id="SSF81653">
    <property type="entry name" value="Calcium ATPase, transduction domain A"/>
    <property type="match status" value="1"/>
</dbReference>
<dbReference type="SFLD" id="SFLDS00003">
    <property type="entry name" value="Haloacid_Dehalogenase"/>
    <property type="match status" value="1"/>
</dbReference>
<dbReference type="InterPro" id="IPR023214">
    <property type="entry name" value="HAD_sf"/>
</dbReference>
<dbReference type="PRINTS" id="PR00121">
    <property type="entry name" value="NAKATPASE"/>
</dbReference>
<comment type="subcellular location">
    <subcellularLocation>
        <location evidence="1">Cell membrane</location>
        <topology evidence="1">Multi-pass membrane protein</topology>
    </subcellularLocation>
</comment>
<feature type="transmembrane region" description="Helical" evidence="6">
    <location>
        <begin position="837"/>
        <end position="857"/>
    </location>
</feature>
<dbReference type="PANTHER" id="PTHR42861">
    <property type="entry name" value="CALCIUM-TRANSPORTING ATPASE"/>
    <property type="match status" value="1"/>
</dbReference>
<dbReference type="PROSITE" id="PS00154">
    <property type="entry name" value="ATPASE_E1_E2"/>
    <property type="match status" value="1"/>
</dbReference>
<dbReference type="InterPro" id="IPR023298">
    <property type="entry name" value="ATPase_P-typ_TM_dom_sf"/>
</dbReference>
<feature type="transmembrane region" description="Helical" evidence="6">
    <location>
        <begin position="809"/>
        <end position="830"/>
    </location>
</feature>
<feature type="transmembrane region" description="Helical" evidence="6">
    <location>
        <begin position="743"/>
        <end position="761"/>
    </location>
</feature>
<dbReference type="SUPFAM" id="SSF56784">
    <property type="entry name" value="HAD-like"/>
    <property type="match status" value="1"/>
</dbReference>